<evidence type="ECO:0000256" key="4">
    <source>
        <dbReference type="RuleBase" id="RU361117"/>
    </source>
</evidence>
<reference evidence="5" key="1">
    <citation type="submission" date="2017-12" db="EMBL/GenBank/DDBJ databases">
        <authorList>
            <consortium name="SysMetEx"/>
        </authorList>
    </citation>
    <scope>NUCLEOTIDE SEQUENCE</scope>
    <source>
        <strain evidence="5">Pb_238</strain>
    </source>
</reference>
<accession>A0A2I2MI66</accession>
<dbReference type="Pfam" id="PF02358">
    <property type="entry name" value="Trehalose_PPase"/>
    <property type="match status" value="1"/>
</dbReference>
<dbReference type="GO" id="GO:0046872">
    <property type="term" value="F:metal ion binding"/>
    <property type="evidence" value="ECO:0007669"/>
    <property type="project" value="UniProtKB-KW"/>
</dbReference>
<comment type="catalytic activity">
    <reaction evidence="4">
        <text>alpha,alpha-trehalose 6-phosphate + H2O = alpha,alpha-trehalose + phosphate</text>
        <dbReference type="Rhea" id="RHEA:23420"/>
        <dbReference type="ChEBI" id="CHEBI:15377"/>
        <dbReference type="ChEBI" id="CHEBI:16551"/>
        <dbReference type="ChEBI" id="CHEBI:43474"/>
        <dbReference type="ChEBI" id="CHEBI:58429"/>
        <dbReference type="EC" id="3.1.3.12"/>
    </reaction>
</comment>
<comment type="function">
    <text evidence="4">Removes the phosphate from trehalose 6-phosphate to produce free trehalose.</text>
</comment>
<proteinExistence type="inferred from homology"/>
<dbReference type="UniPathway" id="UPA00299"/>
<dbReference type="AlphaFoldDB" id="A0A2I2MI66"/>
<dbReference type="OrthoDB" id="9814913at2"/>
<keyword evidence="4" id="KW-0479">Metal-binding</keyword>
<dbReference type="EMBL" id="LT966316">
    <property type="protein sequence ID" value="SOU92993.1"/>
    <property type="molecule type" value="Genomic_DNA"/>
</dbReference>
<dbReference type="NCBIfam" id="TIGR01484">
    <property type="entry name" value="HAD-SF-IIB"/>
    <property type="match status" value="1"/>
</dbReference>
<organism evidence="5">
    <name type="scientific">Leptospirillum ferriphilum</name>
    <dbReference type="NCBI Taxonomy" id="178606"/>
    <lineage>
        <taxon>Bacteria</taxon>
        <taxon>Pseudomonadati</taxon>
        <taxon>Nitrospirota</taxon>
        <taxon>Nitrospiria</taxon>
        <taxon>Nitrospirales</taxon>
        <taxon>Nitrospiraceae</taxon>
        <taxon>Leptospirillum</taxon>
    </lineage>
</organism>
<dbReference type="InterPro" id="IPR003337">
    <property type="entry name" value="Trehalose_PPase"/>
</dbReference>
<evidence type="ECO:0000256" key="2">
    <source>
        <dbReference type="ARBA" id="ARBA00008770"/>
    </source>
</evidence>
<dbReference type="PANTHER" id="PTHR43768:SF3">
    <property type="entry name" value="TREHALOSE 6-PHOSPHATE PHOSPHATASE"/>
    <property type="match status" value="1"/>
</dbReference>
<dbReference type="InterPro" id="IPR036412">
    <property type="entry name" value="HAD-like_sf"/>
</dbReference>
<protein>
    <recommendedName>
        <fullName evidence="4">Trehalose 6-phosphate phosphatase</fullName>
        <ecNumber evidence="4">3.1.3.12</ecNumber>
    </recommendedName>
</protein>
<dbReference type="GO" id="GO:0005992">
    <property type="term" value="P:trehalose biosynthetic process"/>
    <property type="evidence" value="ECO:0007669"/>
    <property type="project" value="UniProtKB-UniPathway"/>
</dbReference>
<keyword evidence="4" id="KW-0460">Magnesium</keyword>
<comment type="cofactor">
    <cofactor evidence="4">
        <name>Mg(2+)</name>
        <dbReference type="ChEBI" id="CHEBI:18420"/>
    </cofactor>
</comment>
<dbReference type="GO" id="GO:0004805">
    <property type="term" value="F:trehalose-phosphatase activity"/>
    <property type="evidence" value="ECO:0007669"/>
    <property type="project" value="UniProtKB-EC"/>
</dbReference>
<comment type="similarity">
    <text evidence="2 4">Belongs to the trehalose phosphatase family.</text>
</comment>
<evidence type="ECO:0000256" key="1">
    <source>
        <dbReference type="ARBA" id="ARBA00005199"/>
    </source>
</evidence>
<keyword evidence="3 4" id="KW-0378">Hydrolase</keyword>
<dbReference type="RefSeq" id="WP_081938200.1">
    <property type="nucleotide sequence ID" value="NZ_JBPKCJ010000007.1"/>
</dbReference>
<evidence type="ECO:0000313" key="5">
    <source>
        <dbReference type="EMBL" id="SOU92993.1"/>
    </source>
</evidence>
<gene>
    <name evidence="5" type="ORF">LFTS_01634</name>
</gene>
<dbReference type="InterPro" id="IPR023214">
    <property type="entry name" value="HAD_sf"/>
</dbReference>
<dbReference type="InterPro" id="IPR006379">
    <property type="entry name" value="HAD-SF_hydro_IIB"/>
</dbReference>
<dbReference type="SUPFAM" id="SSF56784">
    <property type="entry name" value="HAD-like"/>
    <property type="match status" value="1"/>
</dbReference>
<dbReference type="Gene3D" id="3.30.70.1020">
    <property type="entry name" value="Trehalose-6-phosphate phosphatase related protein, domain 2"/>
    <property type="match status" value="1"/>
</dbReference>
<dbReference type="NCBIfam" id="TIGR00685">
    <property type="entry name" value="T6PP"/>
    <property type="match status" value="1"/>
</dbReference>
<dbReference type="InterPro" id="IPR044651">
    <property type="entry name" value="OTSB-like"/>
</dbReference>
<comment type="pathway">
    <text evidence="1 4">Glycan biosynthesis; trehalose biosynthesis.</text>
</comment>
<name>A0A2I2MI66_9BACT</name>
<evidence type="ECO:0000256" key="3">
    <source>
        <dbReference type="ARBA" id="ARBA00022801"/>
    </source>
</evidence>
<dbReference type="EC" id="3.1.3.12" evidence="4"/>
<dbReference type="PANTHER" id="PTHR43768">
    <property type="entry name" value="TREHALOSE 6-PHOSPHATE PHOSPHATASE"/>
    <property type="match status" value="1"/>
</dbReference>
<sequence length="285" mass="32006">MGGFTDYLKISRKGRRTKIERQILSDVTLKNKKNAVLFLDFDGTLAPIQEKPDHVYLQENHFFSLKTLSSRIPVFVLSGRSLPDLQKRLPVTDLAGVSGDHGASRIYRGKVFLDPNAEIARAQITPLATLFQEIPEQWPGVFIERKQFSLSVHYRQLAIEKQEAFISFMGKTFLQANTKDLEMRTGKCVLEFRHPEINKESALKWFFKRVSEEASGGSSGGVSLFPIMVGDDKTDWNAIKTAINLGGVGVWVGDTPPESHGPEAARLSSPEQVWSFLSHSWELTL</sequence>
<dbReference type="Gene3D" id="3.40.50.1000">
    <property type="entry name" value="HAD superfamily/HAD-like"/>
    <property type="match status" value="1"/>
</dbReference>